<sequence length="82" mass="9322">MGGKQKKSSSSFSFLSIFKGKTLSSNKARKMGEDRDDFVKAYKVWPSDEDRGRWVAEPGVDRKTSAYITTITERWKNVNVAN</sequence>
<dbReference type="AlphaFoldDB" id="A0AAV3PUD9"/>
<evidence type="ECO:0000313" key="2">
    <source>
        <dbReference type="Proteomes" id="UP001454036"/>
    </source>
</evidence>
<name>A0AAV3PUD9_LITER</name>
<gene>
    <name evidence="1" type="ORF">LIER_12483</name>
</gene>
<protein>
    <submittedName>
        <fullName evidence="1">Uncharacterized protein</fullName>
    </submittedName>
</protein>
<dbReference type="EMBL" id="BAABME010002415">
    <property type="protein sequence ID" value="GAA0154532.1"/>
    <property type="molecule type" value="Genomic_DNA"/>
</dbReference>
<dbReference type="Proteomes" id="UP001454036">
    <property type="component" value="Unassembled WGS sequence"/>
</dbReference>
<proteinExistence type="predicted"/>
<organism evidence="1 2">
    <name type="scientific">Lithospermum erythrorhizon</name>
    <name type="common">Purple gromwell</name>
    <name type="synonym">Lithospermum officinale var. erythrorhizon</name>
    <dbReference type="NCBI Taxonomy" id="34254"/>
    <lineage>
        <taxon>Eukaryota</taxon>
        <taxon>Viridiplantae</taxon>
        <taxon>Streptophyta</taxon>
        <taxon>Embryophyta</taxon>
        <taxon>Tracheophyta</taxon>
        <taxon>Spermatophyta</taxon>
        <taxon>Magnoliopsida</taxon>
        <taxon>eudicotyledons</taxon>
        <taxon>Gunneridae</taxon>
        <taxon>Pentapetalae</taxon>
        <taxon>asterids</taxon>
        <taxon>lamiids</taxon>
        <taxon>Boraginales</taxon>
        <taxon>Boraginaceae</taxon>
        <taxon>Boraginoideae</taxon>
        <taxon>Lithospermeae</taxon>
        <taxon>Lithospermum</taxon>
    </lineage>
</organism>
<comment type="caution">
    <text evidence="1">The sequence shown here is derived from an EMBL/GenBank/DDBJ whole genome shotgun (WGS) entry which is preliminary data.</text>
</comment>
<accession>A0AAV3PUD9</accession>
<keyword evidence="2" id="KW-1185">Reference proteome</keyword>
<reference evidence="1 2" key="1">
    <citation type="submission" date="2024-01" db="EMBL/GenBank/DDBJ databases">
        <title>The complete chloroplast genome sequence of Lithospermum erythrorhizon: insights into the phylogenetic relationship among Boraginaceae species and the maternal lineages of purple gromwells.</title>
        <authorList>
            <person name="Okada T."/>
            <person name="Watanabe K."/>
        </authorList>
    </citation>
    <scope>NUCLEOTIDE SEQUENCE [LARGE SCALE GENOMIC DNA]</scope>
</reference>
<evidence type="ECO:0000313" key="1">
    <source>
        <dbReference type="EMBL" id="GAA0154532.1"/>
    </source>
</evidence>
<dbReference type="PANTHER" id="PTHR33511">
    <property type="entry name" value="OS06G0632400 PROTEIN"/>
    <property type="match status" value="1"/>
</dbReference>